<sequence>MARAVRRVCTPHGGHAHTQEEVQRTQQHKSKATIKRRDPRTPRGLLVHGKCSQYSSENNSFFFGRRSYSAHTTSCRPSHHRSRTRKNKRKECNNVINHLFVFLFGYYEMSACLVLFFRRVNIHAWACVGNFRMVHNYFSFLL</sequence>
<organism evidence="3 4">
    <name type="scientific">Trypanosoma cruzi Dm28c</name>
    <dbReference type="NCBI Taxonomy" id="1416333"/>
    <lineage>
        <taxon>Eukaryota</taxon>
        <taxon>Discoba</taxon>
        <taxon>Euglenozoa</taxon>
        <taxon>Kinetoplastea</taxon>
        <taxon>Metakinetoplastina</taxon>
        <taxon>Trypanosomatida</taxon>
        <taxon>Trypanosomatidae</taxon>
        <taxon>Trypanosoma</taxon>
        <taxon>Schizotrypanum</taxon>
    </lineage>
</organism>
<reference evidence="3 4" key="1">
    <citation type="journal article" date="2014" name="Genome Announc.">
        <title>Trypanosoma cruzi Clone Dm28c Draft Genome Sequence.</title>
        <authorList>
            <person name="Grisard E.C."/>
            <person name="Teixeira S.M."/>
            <person name="de Almeida L.G."/>
            <person name="Stoco P.H."/>
            <person name="Gerber A.L."/>
            <person name="Talavera-Lopez C."/>
            <person name="Lima O.C."/>
            <person name="Andersson B."/>
            <person name="de Vasconcelos A.T."/>
        </authorList>
    </citation>
    <scope>NUCLEOTIDE SEQUENCE [LARGE SCALE GENOMIC DNA]</scope>
    <source>
        <strain evidence="3 4">Dm28c</strain>
    </source>
</reference>
<dbReference type="EMBL" id="AYLP01000493">
    <property type="protein sequence ID" value="ESS60350.1"/>
    <property type="molecule type" value="Genomic_DNA"/>
</dbReference>
<name>V5AIA3_TRYCR</name>
<protein>
    <submittedName>
        <fullName evidence="3">Uncharacterized protein</fullName>
    </submittedName>
</protein>
<dbReference type="AlphaFoldDB" id="V5AIA3"/>
<evidence type="ECO:0000256" key="1">
    <source>
        <dbReference type="SAM" id="MobiDB-lite"/>
    </source>
</evidence>
<gene>
    <name evidence="3" type="ORF">TCDM_12125</name>
</gene>
<dbReference type="VEuPathDB" id="TriTrypDB:TCDM_12125"/>
<proteinExistence type="predicted"/>
<dbReference type="Proteomes" id="UP000017861">
    <property type="component" value="Unassembled WGS sequence"/>
</dbReference>
<feature type="region of interest" description="Disordered" evidence="1">
    <location>
        <begin position="1"/>
        <end position="42"/>
    </location>
</feature>
<keyword evidence="2" id="KW-0472">Membrane</keyword>
<evidence type="ECO:0000256" key="2">
    <source>
        <dbReference type="SAM" id="Phobius"/>
    </source>
</evidence>
<keyword evidence="2" id="KW-1133">Transmembrane helix</keyword>
<accession>V5AIA3</accession>
<evidence type="ECO:0000313" key="3">
    <source>
        <dbReference type="EMBL" id="ESS60350.1"/>
    </source>
</evidence>
<evidence type="ECO:0000313" key="4">
    <source>
        <dbReference type="Proteomes" id="UP000017861"/>
    </source>
</evidence>
<keyword evidence="2" id="KW-0812">Transmembrane</keyword>
<feature type="transmembrane region" description="Helical" evidence="2">
    <location>
        <begin position="95"/>
        <end position="117"/>
    </location>
</feature>
<comment type="caution">
    <text evidence="3">The sequence shown here is derived from an EMBL/GenBank/DDBJ whole genome shotgun (WGS) entry which is preliminary data.</text>
</comment>